<evidence type="ECO:0000313" key="1">
    <source>
        <dbReference type="EMBL" id="MBK9983492.1"/>
    </source>
</evidence>
<dbReference type="Proteomes" id="UP000808337">
    <property type="component" value="Unassembled WGS sequence"/>
</dbReference>
<reference evidence="1 2" key="1">
    <citation type="submission" date="2020-10" db="EMBL/GenBank/DDBJ databases">
        <title>Connecting structure to function with the recovery of over 1000 high-quality activated sludge metagenome-assembled genomes encoding full-length rRNA genes using long-read sequencing.</title>
        <authorList>
            <person name="Singleton C.M."/>
            <person name="Petriglieri F."/>
            <person name="Kristensen J.M."/>
            <person name="Kirkegaard R.H."/>
            <person name="Michaelsen T.Y."/>
            <person name="Andersen M.H."/>
            <person name="Karst S.M."/>
            <person name="Dueholm M.S."/>
            <person name="Nielsen P.H."/>
            <person name="Albertsen M."/>
        </authorList>
    </citation>
    <scope>NUCLEOTIDE SEQUENCE [LARGE SCALE GENOMIC DNA]</scope>
    <source>
        <strain evidence="1">Ribe_18-Q3-R11-54_MAXAC.273</strain>
    </source>
</reference>
<dbReference type="SUPFAM" id="SSF63829">
    <property type="entry name" value="Calcium-dependent phosphotriesterase"/>
    <property type="match status" value="1"/>
</dbReference>
<protein>
    <recommendedName>
        <fullName evidence="3">ATP/GTP-binding protein</fullName>
    </recommendedName>
</protein>
<gene>
    <name evidence="1" type="ORF">IPP15_14085</name>
</gene>
<evidence type="ECO:0008006" key="3">
    <source>
        <dbReference type="Google" id="ProtNLM"/>
    </source>
</evidence>
<sequence length="303" mass="32524">MNRFPLIFACVIIVLSACKPTVKEEVQTVAPPPATIRDSIDNPTPTLTRIWTSEAKLTTSESVFYDTTANVLYVSCINGVPPDKKDGDGFIAKVSLDGKIITLKWVTGLNAPKGMGRTGNTLYVTDIDKVVAIDVNTGKISNSWKVAGATFLNDITTSADGVVYISDSNKSTIYQLTKGKVTPLLSDTTLHGTNGLFADGKNLLIAGDGKTYSLDVVSKTVKVIAEGIPAGDGIEKYGDGIFQSSWLGEVNYIDQKGKVSKILDTKNAKLNTADIEVVENKNLLYVPTFFGNTVTAYTISPKK</sequence>
<dbReference type="EMBL" id="JADKGY010000020">
    <property type="protein sequence ID" value="MBK9983492.1"/>
    <property type="molecule type" value="Genomic_DNA"/>
</dbReference>
<name>A0A9D7SUT3_9BACT</name>
<dbReference type="Gene3D" id="2.120.10.30">
    <property type="entry name" value="TolB, C-terminal domain"/>
    <property type="match status" value="1"/>
</dbReference>
<proteinExistence type="predicted"/>
<dbReference type="AlphaFoldDB" id="A0A9D7SUT3"/>
<evidence type="ECO:0000313" key="2">
    <source>
        <dbReference type="Proteomes" id="UP000808337"/>
    </source>
</evidence>
<dbReference type="InterPro" id="IPR011042">
    <property type="entry name" value="6-blade_b-propeller_TolB-like"/>
</dbReference>
<organism evidence="1 2">
    <name type="scientific">Candidatus Opimibacter skivensis</name>
    <dbReference type="NCBI Taxonomy" id="2982028"/>
    <lineage>
        <taxon>Bacteria</taxon>
        <taxon>Pseudomonadati</taxon>
        <taxon>Bacteroidota</taxon>
        <taxon>Saprospiria</taxon>
        <taxon>Saprospirales</taxon>
        <taxon>Saprospiraceae</taxon>
        <taxon>Candidatus Opimibacter</taxon>
    </lineage>
</organism>
<accession>A0A9D7SUT3</accession>
<comment type="caution">
    <text evidence="1">The sequence shown here is derived from an EMBL/GenBank/DDBJ whole genome shotgun (WGS) entry which is preliminary data.</text>
</comment>
<dbReference type="PROSITE" id="PS51257">
    <property type="entry name" value="PROKAR_LIPOPROTEIN"/>
    <property type="match status" value="1"/>
</dbReference>